<dbReference type="AlphaFoldDB" id="A0A3E0HQ66"/>
<dbReference type="InterPro" id="IPR036188">
    <property type="entry name" value="FAD/NAD-bd_sf"/>
</dbReference>
<dbReference type="Pfam" id="PF01494">
    <property type="entry name" value="FAD_binding_3"/>
    <property type="match status" value="1"/>
</dbReference>
<name>A0A3E0HQ66_9PSEU</name>
<sequence length="364" mass="39065">MRVLVCGAGVAGLTTAWWLDRHGWDVLLTERDERPRDAGHLLDVGGAGYDVLDRMGLLPALDRFRRRIPAVVYVDEEGAKLASVSYLATATLLRGRLLTIMRGDLEDVLADALPSRVRRLHGVEVTAVEDGDGPVRVTLSDGSVHVVDLLIGADGLHSSVRRIVFGPDRLYVRALGQYSGTFVFDDAEIAACVGPDLKVLSLPDRQAGFCRTADGRVAAFVVHPGERSPADPTAEVREQCAGMGWIVDRALALCPPRIQHAPVAQVELASWHVGRTVLVGDAAAAVSELAGHGATLAVFGAFRLTDSLQRSLDLRAGMTAYQQGLMPAVQLVQRTGRRAAGWVAPTTRWQITIRDAVPALAGRA</sequence>
<dbReference type="PANTHER" id="PTHR46865">
    <property type="entry name" value="OXIDOREDUCTASE-RELATED"/>
    <property type="match status" value="1"/>
</dbReference>
<dbReference type="EMBL" id="QUNO01000005">
    <property type="protein sequence ID" value="REH48558.1"/>
    <property type="molecule type" value="Genomic_DNA"/>
</dbReference>
<dbReference type="RefSeq" id="WP_170217581.1">
    <property type="nucleotide sequence ID" value="NZ_CP144375.1"/>
</dbReference>
<organism evidence="2 3">
    <name type="scientific">Kutzneria buriramensis</name>
    <dbReference type="NCBI Taxonomy" id="1045776"/>
    <lineage>
        <taxon>Bacteria</taxon>
        <taxon>Bacillati</taxon>
        <taxon>Actinomycetota</taxon>
        <taxon>Actinomycetes</taxon>
        <taxon>Pseudonocardiales</taxon>
        <taxon>Pseudonocardiaceae</taxon>
        <taxon>Kutzneria</taxon>
    </lineage>
</organism>
<keyword evidence="3" id="KW-1185">Reference proteome</keyword>
<dbReference type="Proteomes" id="UP000256269">
    <property type="component" value="Unassembled WGS sequence"/>
</dbReference>
<dbReference type="InterPro" id="IPR002938">
    <property type="entry name" value="FAD-bd"/>
</dbReference>
<dbReference type="GO" id="GO:0071949">
    <property type="term" value="F:FAD binding"/>
    <property type="evidence" value="ECO:0007669"/>
    <property type="project" value="InterPro"/>
</dbReference>
<dbReference type="PANTHER" id="PTHR46865:SF2">
    <property type="entry name" value="MONOOXYGENASE"/>
    <property type="match status" value="1"/>
</dbReference>
<evidence type="ECO:0000313" key="3">
    <source>
        <dbReference type="Proteomes" id="UP000256269"/>
    </source>
</evidence>
<dbReference type="SUPFAM" id="SSF51905">
    <property type="entry name" value="FAD/NAD(P)-binding domain"/>
    <property type="match status" value="1"/>
</dbReference>
<feature type="domain" description="FAD-binding" evidence="1">
    <location>
        <begin position="2"/>
        <end position="313"/>
    </location>
</feature>
<evidence type="ECO:0000313" key="2">
    <source>
        <dbReference type="EMBL" id="REH48558.1"/>
    </source>
</evidence>
<comment type="caution">
    <text evidence="2">The sequence shown here is derived from an EMBL/GenBank/DDBJ whole genome shotgun (WGS) entry which is preliminary data.</text>
</comment>
<dbReference type="PRINTS" id="PR00420">
    <property type="entry name" value="RNGMNOXGNASE"/>
</dbReference>
<accession>A0A3E0HQ66</accession>
<reference evidence="2 3" key="1">
    <citation type="submission" date="2018-08" db="EMBL/GenBank/DDBJ databases">
        <title>Genomic Encyclopedia of Archaeal and Bacterial Type Strains, Phase II (KMG-II): from individual species to whole genera.</title>
        <authorList>
            <person name="Goeker M."/>
        </authorList>
    </citation>
    <scope>NUCLEOTIDE SEQUENCE [LARGE SCALE GENOMIC DNA]</scope>
    <source>
        <strain evidence="2 3">DSM 45791</strain>
    </source>
</reference>
<dbReference type="InterPro" id="IPR051704">
    <property type="entry name" value="FAD_aromatic-hydroxylase"/>
</dbReference>
<dbReference type="Gene3D" id="3.50.50.60">
    <property type="entry name" value="FAD/NAD(P)-binding domain"/>
    <property type="match status" value="1"/>
</dbReference>
<protein>
    <submittedName>
        <fullName evidence="2">2-polyprenyl-6-methoxyphenol hydroxylase-like FAD-dependent oxidoreductase</fullName>
    </submittedName>
</protein>
<evidence type="ECO:0000259" key="1">
    <source>
        <dbReference type="Pfam" id="PF01494"/>
    </source>
</evidence>
<gene>
    <name evidence="2" type="ORF">BCF44_105417</name>
</gene>
<proteinExistence type="predicted"/>